<dbReference type="SUPFAM" id="SSF56601">
    <property type="entry name" value="beta-lactamase/transpeptidase-like"/>
    <property type="match status" value="1"/>
</dbReference>
<protein>
    <recommendedName>
        <fullName evidence="3">glutaminase</fullName>
        <ecNumber evidence="3">3.5.1.2</ecNumber>
    </recommendedName>
</protein>
<proteinExistence type="inferred from homology"/>
<dbReference type="Pfam" id="PF04960">
    <property type="entry name" value="Glutaminase"/>
    <property type="match status" value="1"/>
</dbReference>
<evidence type="ECO:0000256" key="6">
    <source>
        <dbReference type="SAM" id="MobiDB-lite"/>
    </source>
</evidence>
<evidence type="ECO:0000313" key="8">
    <source>
        <dbReference type="EMBL" id="RCN32896.1"/>
    </source>
</evidence>
<dbReference type="GO" id="GO:0006537">
    <property type="term" value="P:glutamate biosynthetic process"/>
    <property type="evidence" value="ECO:0007669"/>
    <property type="project" value="TreeGrafter"/>
</dbReference>
<keyword evidence="7" id="KW-1133">Transmembrane helix</keyword>
<dbReference type="SUPFAM" id="SSF48403">
    <property type="entry name" value="Ankyrin repeat"/>
    <property type="match status" value="1"/>
</dbReference>
<dbReference type="PANTHER" id="PTHR12544">
    <property type="entry name" value="GLUTAMINASE"/>
    <property type="match status" value="1"/>
</dbReference>
<feature type="compositionally biased region" description="Polar residues" evidence="6">
    <location>
        <begin position="156"/>
        <end position="171"/>
    </location>
</feature>
<sequence length="194" mass="21512">MYSCGMYDLSGKFAFQVGLPAKSGVSGVLIVVVPNLMGIALFSPLLDKTGNPNRGVAFCKKLIEKFNFHNYDSLLHADSLKLDPRQRVGNRDTELVVSLLFAAKNGDLETIQRWGRTPLDEARQFNKLECVQLLENHRPERKRQPEVDENDEGSDSETTVSAYDSSQSISEVATAPEDGEPKSDKIQDQAIIIV</sequence>
<dbReference type="InterPro" id="IPR015868">
    <property type="entry name" value="Glutaminase"/>
</dbReference>
<dbReference type="OrthoDB" id="9995210at2759"/>
<comment type="subunit">
    <text evidence="2">Homotetramer.</text>
</comment>
<dbReference type="Gene3D" id="3.40.710.10">
    <property type="entry name" value="DD-peptidase/beta-lactamase superfamily"/>
    <property type="match status" value="1"/>
</dbReference>
<dbReference type="EC" id="3.5.1.2" evidence="3"/>
<evidence type="ECO:0000256" key="3">
    <source>
        <dbReference type="ARBA" id="ARBA00012918"/>
    </source>
</evidence>
<dbReference type="InterPro" id="IPR036770">
    <property type="entry name" value="Ankyrin_rpt-contain_sf"/>
</dbReference>
<dbReference type="Proteomes" id="UP000252519">
    <property type="component" value="Unassembled WGS sequence"/>
</dbReference>
<keyword evidence="4" id="KW-0378">Hydrolase</keyword>
<dbReference type="AlphaFoldDB" id="A0A368FL41"/>
<evidence type="ECO:0000256" key="4">
    <source>
        <dbReference type="ARBA" id="ARBA00022801"/>
    </source>
</evidence>
<keyword evidence="9" id="KW-1185">Reference proteome</keyword>
<dbReference type="GO" id="GO:0004359">
    <property type="term" value="F:glutaminase activity"/>
    <property type="evidence" value="ECO:0007669"/>
    <property type="project" value="UniProtKB-EC"/>
</dbReference>
<dbReference type="GO" id="GO:0006543">
    <property type="term" value="P:L-glutamine catabolic process"/>
    <property type="evidence" value="ECO:0007669"/>
    <property type="project" value="TreeGrafter"/>
</dbReference>
<feature type="transmembrane region" description="Helical" evidence="7">
    <location>
        <begin position="25"/>
        <end position="46"/>
    </location>
</feature>
<name>A0A368FL41_ANCCA</name>
<keyword evidence="7" id="KW-0812">Transmembrane</keyword>
<keyword evidence="7" id="KW-0472">Membrane</keyword>
<gene>
    <name evidence="8" type="ORF">ANCCAN_21282</name>
</gene>
<organism evidence="8 9">
    <name type="scientific">Ancylostoma caninum</name>
    <name type="common">Dog hookworm</name>
    <dbReference type="NCBI Taxonomy" id="29170"/>
    <lineage>
        <taxon>Eukaryota</taxon>
        <taxon>Metazoa</taxon>
        <taxon>Ecdysozoa</taxon>
        <taxon>Nematoda</taxon>
        <taxon>Chromadorea</taxon>
        <taxon>Rhabditida</taxon>
        <taxon>Rhabditina</taxon>
        <taxon>Rhabditomorpha</taxon>
        <taxon>Strongyloidea</taxon>
        <taxon>Ancylostomatidae</taxon>
        <taxon>Ancylostomatinae</taxon>
        <taxon>Ancylostoma</taxon>
    </lineage>
</organism>
<accession>A0A368FL41</accession>
<comment type="similarity">
    <text evidence="1">Belongs to the glutaminase family.</text>
</comment>
<evidence type="ECO:0000256" key="2">
    <source>
        <dbReference type="ARBA" id="ARBA00011881"/>
    </source>
</evidence>
<evidence type="ECO:0000256" key="7">
    <source>
        <dbReference type="SAM" id="Phobius"/>
    </source>
</evidence>
<dbReference type="InterPro" id="IPR012338">
    <property type="entry name" value="Beta-lactam/transpept-like"/>
</dbReference>
<reference evidence="8 9" key="1">
    <citation type="submission" date="2014-10" db="EMBL/GenBank/DDBJ databases">
        <title>Draft genome of the hookworm Ancylostoma caninum.</title>
        <authorList>
            <person name="Mitreva M."/>
        </authorList>
    </citation>
    <scope>NUCLEOTIDE SEQUENCE [LARGE SCALE GENOMIC DNA]</scope>
    <source>
        <strain evidence="8 9">Baltimore</strain>
    </source>
</reference>
<feature type="compositionally biased region" description="Basic and acidic residues" evidence="6">
    <location>
        <begin position="136"/>
        <end position="146"/>
    </location>
</feature>
<dbReference type="PANTHER" id="PTHR12544:SF29">
    <property type="entry name" value="GLUTAMINASE"/>
    <property type="match status" value="1"/>
</dbReference>
<comment type="catalytic activity">
    <reaction evidence="5">
        <text>L-glutamine + H2O = L-glutamate + NH4(+)</text>
        <dbReference type="Rhea" id="RHEA:15889"/>
        <dbReference type="ChEBI" id="CHEBI:15377"/>
        <dbReference type="ChEBI" id="CHEBI:28938"/>
        <dbReference type="ChEBI" id="CHEBI:29985"/>
        <dbReference type="ChEBI" id="CHEBI:58359"/>
        <dbReference type="EC" id="3.5.1.2"/>
    </reaction>
</comment>
<dbReference type="Gene3D" id="1.25.40.20">
    <property type="entry name" value="Ankyrin repeat-containing domain"/>
    <property type="match status" value="1"/>
</dbReference>
<evidence type="ECO:0000313" key="9">
    <source>
        <dbReference type="Proteomes" id="UP000252519"/>
    </source>
</evidence>
<evidence type="ECO:0000256" key="1">
    <source>
        <dbReference type="ARBA" id="ARBA00011076"/>
    </source>
</evidence>
<evidence type="ECO:0000256" key="5">
    <source>
        <dbReference type="ARBA" id="ARBA00049534"/>
    </source>
</evidence>
<feature type="region of interest" description="Disordered" evidence="6">
    <location>
        <begin position="136"/>
        <end position="194"/>
    </location>
</feature>
<dbReference type="STRING" id="29170.A0A368FL41"/>
<dbReference type="EMBL" id="JOJR01001010">
    <property type="protein sequence ID" value="RCN32896.1"/>
    <property type="molecule type" value="Genomic_DNA"/>
</dbReference>
<comment type="caution">
    <text evidence="8">The sequence shown here is derived from an EMBL/GenBank/DDBJ whole genome shotgun (WGS) entry which is preliminary data.</text>
</comment>